<dbReference type="Pfam" id="PF22336">
    <property type="entry name" value="RhiE-like_linker"/>
    <property type="match status" value="3"/>
</dbReference>
<dbReference type="EMBL" id="FXTI01000013">
    <property type="protein sequence ID" value="SMO91115.1"/>
    <property type="molecule type" value="Genomic_DNA"/>
</dbReference>
<dbReference type="PANTHER" id="PTHR43775:SF37">
    <property type="entry name" value="SI:DKEY-61P9.11"/>
    <property type="match status" value="1"/>
</dbReference>
<dbReference type="PROSITE" id="PS52019">
    <property type="entry name" value="PKS_MFAS_DH"/>
    <property type="match status" value="2"/>
</dbReference>
<dbReference type="PROSITE" id="PS00012">
    <property type="entry name" value="PHOSPHOPANTETHEINE"/>
    <property type="match status" value="1"/>
</dbReference>
<feature type="region of interest" description="N-terminal hotdog fold" evidence="10">
    <location>
        <begin position="928"/>
        <end position="1041"/>
    </location>
</feature>
<dbReference type="InterPro" id="IPR042104">
    <property type="entry name" value="PKS_dehydratase_sf"/>
</dbReference>
<feature type="active site" description="Proton acceptor; for dehydratase activity" evidence="10">
    <location>
        <position position="4133"/>
    </location>
</feature>
<dbReference type="SMART" id="SM00826">
    <property type="entry name" value="PKS_DH"/>
    <property type="match status" value="1"/>
</dbReference>
<dbReference type="InterPro" id="IPR006162">
    <property type="entry name" value="Ppantetheine_attach_site"/>
</dbReference>
<feature type="domain" description="Carrier" evidence="12">
    <location>
        <begin position="3375"/>
        <end position="3449"/>
    </location>
</feature>
<dbReference type="InterPro" id="IPR032821">
    <property type="entry name" value="PKS_assoc"/>
</dbReference>
<evidence type="ECO:0000259" key="14">
    <source>
        <dbReference type="PROSITE" id="PS52019"/>
    </source>
</evidence>
<dbReference type="Gene3D" id="1.10.1240.100">
    <property type="match status" value="5"/>
</dbReference>
<feature type="active site" description="Proton acceptor; for dehydratase activity" evidence="10">
    <location>
        <position position="960"/>
    </location>
</feature>
<feature type="compositionally biased region" description="Basic and acidic residues" evidence="11">
    <location>
        <begin position="3356"/>
        <end position="3369"/>
    </location>
</feature>
<evidence type="ECO:0000256" key="3">
    <source>
        <dbReference type="ARBA" id="ARBA00004789"/>
    </source>
</evidence>
<dbReference type="SUPFAM" id="SSF53901">
    <property type="entry name" value="Thiolase-like"/>
    <property type="match status" value="5"/>
</dbReference>
<feature type="domain" description="PKS/mFAS DH" evidence="14">
    <location>
        <begin position="928"/>
        <end position="1197"/>
    </location>
</feature>
<keyword evidence="7 15" id="KW-0808">Transferase</keyword>
<dbReference type="OrthoDB" id="9765680at2"/>
<feature type="region of interest" description="N-terminal hotdog fold" evidence="10">
    <location>
        <begin position="4100"/>
        <end position="4223"/>
    </location>
</feature>
<keyword evidence="6" id="KW-0597">Phosphoprotein</keyword>
<feature type="region of interest" description="Disordered" evidence="11">
    <location>
        <begin position="3448"/>
        <end position="3490"/>
    </location>
</feature>
<keyword evidence="8" id="KW-0677">Repeat</keyword>
<dbReference type="InterPro" id="IPR014030">
    <property type="entry name" value="Ketoacyl_synth_N"/>
</dbReference>
<feature type="active site" description="Proton donor; for dehydratase activity" evidence="10">
    <location>
        <position position="4298"/>
    </location>
</feature>
<keyword evidence="5" id="KW-0963">Cytoplasm</keyword>
<feature type="domain" description="Carrier" evidence="12">
    <location>
        <begin position="3267"/>
        <end position="3344"/>
    </location>
</feature>
<feature type="domain" description="Carrier" evidence="12">
    <location>
        <begin position="5281"/>
        <end position="5357"/>
    </location>
</feature>
<dbReference type="SUPFAM" id="SSF53335">
    <property type="entry name" value="S-adenosyl-L-methionine-dependent methyltransferases"/>
    <property type="match status" value="1"/>
</dbReference>
<feature type="domain" description="Carrier" evidence="12">
    <location>
        <begin position="1696"/>
        <end position="1769"/>
    </location>
</feature>
<dbReference type="Pfam" id="PF08242">
    <property type="entry name" value="Methyltransf_12"/>
    <property type="match status" value="1"/>
</dbReference>
<dbReference type="PROSITE" id="PS52004">
    <property type="entry name" value="KS3_2"/>
    <property type="match status" value="5"/>
</dbReference>
<dbReference type="PROSITE" id="PS00606">
    <property type="entry name" value="KS3_1"/>
    <property type="match status" value="5"/>
</dbReference>
<organism evidence="15 16">
    <name type="scientific">Melghirimyces algeriensis</name>
    <dbReference type="NCBI Taxonomy" id="910412"/>
    <lineage>
        <taxon>Bacteria</taxon>
        <taxon>Bacillati</taxon>
        <taxon>Bacillota</taxon>
        <taxon>Bacilli</taxon>
        <taxon>Bacillales</taxon>
        <taxon>Thermoactinomycetaceae</taxon>
        <taxon>Melghirimyces</taxon>
    </lineage>
</organism>
<protein>
    <submittedName>
        <fullName evidence="15">Acyl transferase domain-containing protein</fullName>
    </submittedName>
</protein>
<feature type="domain" description="Ketosynthase family 3 (KS3)" evidence="13">
    <location>
        <begin position="20"/>
        <end position="446"/>
    </location>
</feature>
<dbReference type="Pfam" id="PF02801">
    <property type="entry name" value="Ketoacyl-synt_C"/>
    <property type="match status" value="5"/>
</dbReference>
<dbReference type="InterPro" id="IPR020807">
    <property type="entry name" value="PKS_DH"/>
</dbReference>
<feature type="domain" description="Ketosynthase family 3 (KS3)" evidence="13">
    <location>
        <begin position="1819"/>
        <end position="2245"/>
    </location>
</feature>
<dbReference type="Pfam" id="PF14765">
    <property type="entry name" value="PS-DH"/>
    <property type="match status" value="2"/>
</dbReference>
<dbReference type="GO" id="GO:0005737">
    <property type="term" value="C:cytoplasm"/>
    <property type="evidence" value="ECO:0007669"/>
    <property type="project" value="UniProtKB-SubCell"/>
</dbReference>
<comment type="function">
    <text evidence="1">Involved in some intermediate steps for the synthesis of the antibiotic polyketide bacillaene which is involved in secondary metabolism.</text>
</comment>
<dbReference type="Gene3D" id="3.40.47.10">
    <property type="match status" value="5"/>
</dbReference>
<dbReference type="Gene3D" id="3.10.129.110">
    <property type="entry name" value="Polyketide synthase dehydratase"/>
    <property type="match status" value="2"/>
</dbReference>
<dbReference type="UniPathway" id="UPA01003"/>
<evidence type="ECO:0000256" key="10">
    <source>
        <dbReference type="PROSITE-ProRule" id="PRU01363"/>
    </source>
</evidence>
<dbReference type="InterPro" id="IPR013217">
    <property type="entry name" value="Methyltransf_12"/>
</dbReference>
<dbReference type="InterPro" id="IPR009081">
    <property type="entry name" value="PP-bd_ACP"/>
</dbReference>
<dbReference type="InterPro" id="IPR050091">
    <property type="entry name" value="PKS_NRPS_Biosynth_Enz"/>
</dbReference>
<dbReference type="SMART" id="SM00823">
    <property type="entry name" value="PKS_PP"/>
    <property type="match status" value="6"/>
</dbReference>
<feature type="compositionally biased region" description="Basic and acidic residues" evidence="11">
    <location>
        <begin position="3461"/>
        <end position="3476"/>
    </location>
</feature>
<dbReference type="InterPro" id="IPR013968">
    <property type="entry name" value="PKS_KR"/>
</dbReference>
<dbReference type="GO" id="GO:0006633">
    <property type="term" value="P:fatty acid biosynthetic process"/>
    <property type="evidence" value="ECO:0007669"/>
    <property type="project" value="InterPro"/>
</dbReference>
<dbReference type="CDD" id="cd08953">
    <property type="entry name" value="KR_2_SDR_x"/>
    <property type="match status" value="2"/>
</dbReference>
<evidence type="ECO:0000256" key="8">
    <source>
        <dbReference type="ARBA" id="ARBA00022737"/>
    </source>
</evidence>
<dbReference type="InterPro" id="IPR036736">
    <property type="entry name" value="ACP-like_sf"/>
</dbReference>
<evidence type="ECO:0000256" key="2">
    <source>
        <dbReference type="ARBA" id="ARBA00004496"/>
    </source>
</evidence>
<dbReference type="PANTHER" id="PTHR43775">
    <property type="entry name" value="FATTY ACID SYNTHASE"/>
    <property type="match status" value="1"/>
</dbReference>
<evidence type="ECO:0000313" key="16">
    <source>
        <dbReference type="Proteomes" id="UP000315636"/>
    </source>
</evidence>
<dbReference type="CDD" id="cd00833">
    <property type="entry name" value="PKS"/>
    <property type="match status" value="5"/>
</dbReference>
<evidence type="ECO:0000256" key="9">
    <source>
        <dbReference type="ARBA" id="ARBA00023268"/>
    </source>
</evidence>
<feature type="domain" description="PKS/mFAS DH" evidence="14">
    <location>
        <begin position="4100"/>
        <end position="4378"/>
    </location>
</feature>
<feature type="region of interest" description="Disordered" evidence="11">
    <location>
        <begin position="2412"/>
        <end position="2449"/>
    </location>
</feature>
<dbReference type="GO" id="GO:0004312">
    <property type="term" value="F:fatty acid synthase activity"/>
    <property type="evidence" value="ECO:0007669"/>
    <property type="project" value="TreeGrafter"/>
</dbReference>
<feature type="region of interest" description="Disordered" evidence="11">
    <location>
        <begin position="3243"/>
        <end position="3263"/>
    </location>
</feature>
<dbReference type="SMART" id="SM00825">
    <property type="entry name" value="PKS_KS"/>
    <property type="match status" value="5"/>
</dbReference>
<dbReference type="Pfam" id="PF16197">
    <property type="entry name" value="KAsynt_C_assoc"/>
    <property type="match status" value="1"/>
</dbReference>
<evidence type="ECO:0000256" key="5">
    <source>
        <dbReference type="ARBA" id="ARBA00022490"/>
    </source>
</evidence>
<dbReference type="Pfam" id="PF22621">
    <property type="entry name" value="CurL-like_PKS_C"/>
    <property type="match status" value="1"/>
</dbReference>
<name>A0A521F4M3_9BACL</name>
<proteinExistence type="predicted"/>
<dbReference type="InterPro" id="IPR057326">
    <property type="entry name" value="KR_dom"/>
</dbReference>
<gene>
    <name evidence="15" type="ORF">SAMN06264849_11311</name>
</gene>
<feature type="domain" description="Carrier" evidence="12">
    <location>
        <begin position="2451"/>
        <end position="2528"/>
    </location>
</feature>
<keyword evidence="9" id="KW-0511">Multifunctional enzyme</keyword>
<dbReference type="InterPro" id="IPR016039">
    <property type="entry name" value="Thiolase-like"/>
</dbReference>
<evidence type="ECO:0000256" key="1">
    <source>
        <dbReference type="ARBA" id="ARBA00003299"/>
    </source>
</evidence>
<evidence type="ECO:0000259" key="13">
    <source>
        <dbReference type="PROSITE" id="PS52004"/>
    </source>
</evidence>
<dbReference type="InterPro" id="IPR018201">
    <property type="entry name" value="Ketoacyl_synth_AS"/>
</dbReference>
<dbReference type="GO" id="GO:0004315">
    <property type="term" value="F:3-oxoacyl-[acyl-carrier-protein] synthase activity"/>
    <property type="evidence" value="ECO:0007669"/>
    <property type="project" value="InterPro"/>
</dbReference>
<dbReference type="GO" id="GO:0005886">
    <property type="term" value="C:plasma membrane"/>
    <property type="evidence" value="ECO:0007669"/>
    <property type="project" value="TreeGrafter"/>
</dbReference>
<dbReference type="InterPro" id="IPR014031">
    <property type="entry name" value="Ketoacyl_synth_C"/>
</dbReference>
<dbReference type="Gene3D" id="3.40.50.150">
    <property type="entry name" value="Vaccinia Virus protein VP39"/>
    <property type="match status" value="1"/>
</dbReference>
<dbReference type="InterPro" id="IPR054514">
    <property type="entry name" value="RhiE-like_linker"/>
</dbReference>
<dbReference type="Pfam" id="PF00109">
    <property type="entry name" value="ketoacyl-synt"/>
    <property type="match status" value="5"/>
</dbReference>
<feature type="domain" description="Carrier" evidence="12">
    <location>
        <begin position="6118"/>
        <end position="6195"/>
    </location>
</feature>
<dbReference type="SMART" id="SM01294">
    <property type="entry name" value="PKS_PP_betabranch"/>
    <property type="match status" value="3"/>
</dbReference>
<evidence type="ECO:0000259" key="12">
    <source>
        <dbReference type="PROSITE" id="PS50075"/>
    </source>
</evidence>
<dbReference type="SUPFAM" id="SSF47336">
    <property type="entry name" value="ACP-like"/>
    <property type="match status" value="7"/>
</dbReference>
<reference evidence="15 16" key="1">
    <citation type="submission" date="2017-05" db="EMBL/GenBank/DDBJ databases">
        <authorList>
            <person name="Varghese N."/>
            <person name="Submissions S."/>
        </authorList>
    </citation>
    <scope>NUCLEOTIDE SEQUENCE [LARGE SCALE GENOMIC DNA]</scope>
    <source>
        <strain evidence="15 16">DSM 45474</strain>
    </source>
</reference>
<feature type="region of interest" description="Disordered" evidence="11">
    <location>
        <begin position="2540"/>
        <end position="2564"/>
    </location>
</feature>
<dbReference type="Gene3D" id="1.10.1200.10">
    <property type="entry name" value="ACP-like"/>
    <property type="match status" value="7"/>
</dbReference>
<feature type="active site" description="Proton donor; for dehydratase activity" evidence="10">
    <location>
        <position position="1109"/>
    </location>
</feature>
<evidence type="ECO:0000256" key="6">
    <source>
        <dbReference type="ARBA" id="ARBA00022553"/>
    </source>
</evidence>
<keyword evidence="4" id="KW-0596">Phosphopantetheine</keyword>
<feature type="domain" description="Ketosynthase family 3 (KS3)" evidence="13">
    <location>
        <begin position="5401"/>
        <end position="5828"/>
    </location>
</feature>
<dbReference type="FunFam" id="3.40.47.10:FF:000019">
    <property type="entry name" value="Polyketide synthase type I"/>
    <property type="match status" value="5"/>
</dbReference>
<evidence type="ECO:0000256" key="4">
    <source>
        <dbReference type="ARBA" id="ARBA00022450"/>
    </source>
</evidence>
<accession>A0A521F4M3</accession>
<dbReference type="SMART" id="SM00822">
    <property type="entry name" value="PKS_KR"/>
    <property type="match status" value="2"/>
</dbReference>
<comment type="pathway">
    <text evidence="3">Antibiotic biosynthesis; bacillaene biosynthesis.</text>
</comment>
<dbReference type="InterPro" id="IPR036291">
    <property type="entry name" value="NAD(P)-bd_dom_sf"/>
</dbReference>
<evidence type="ECO:0000256" key="11">
    <source>
        <dbReference type="SAM" id="MobiDB-lite"/>
    </source>
</evidence>
<dbReference type="RefSeq" id="WP_142506588.1">
    <property type="nucleotide sequence ID" value="NZ_FXTI01000013.1"/>
</dbReference>
<dbReference type="GO" id="GO:0071770">
    <property type="term" value="P:DIM/DIP cell wall layer assembly"/>
    <property type="evidence" value="ECO:0007669"/>
    <property type="project" value="TreeGrafter"/>
</dbReference>
<feature type="region of interest" description="C-terminal hotdog fold" evidence="10">
    <location>
        <begin position="4239"/>
        <end position="4378"/>
    </location>
</feature>
<dbReference type="Gene3D" id="3.30.70.3290">
    <property type="match status" value="1"/>
</dbReference>
<feature type="region of interest" description="Disordered" evidence="11">
    <location>
        <begin position="3187"/>
        <end position="3220"/>
    </location>
</feature>
<dbReference type="Pfam" id="PF00550">
    <property type="entry name" value="PP-binding"/>
    <property type="match status" value="7"/>
</dbReference>
<dbReference type="SUPFAM" id="SSF51735">
    <property type="entry name" value="NAD(P)-binding Rossmann-fold domains"/>
    <property type="match status" value="4"/>
</dbReference>
<feature type="domain" description="Ketosynthase family 3 (KS3)" evidence="13">
    <location>
        <begin position="3492"/>
        <end position="3916"/>
    </location>
</feature>
<dbReference type="InterPro" id="IPR020806">
    <property type="entry name" value="PKS_PP-bd"/>
</dbReference>
<feature type="region of interest" description="C-terminal hotdog fold" evidence="10">
    <location>
        <begin position="1053"/>
        <end position="1197"/>
    </location>
</feature>
<feature type="domain" description="Ketosynthase family 3 (KS3)" evidence="13">
    <location>
        <begin position="2580"/>
        <end position="3013"/>
    </location>
</feature>
<dbReference type="InterPro" id="IPR049552">
    <property type="entry name" value="PKS_DH_N"/>
</dbReference>
<evidence type="ECO:0000313" key="15">
    <source>
        <dbReference type="EMBL" id="SMO91115.1"/>
    </source>
</evidence>
<dbReference type="InterPro" id="IPR029063">
    <property type="entry name" value="SAM-dependent_MTases_sf"/>
</dbReference>
<feature type="region of interest" description="Disordered" evidence="11">
    <location>
        <begin position="3347"/>
        <end position="3369"/>
    </location>
</feature>
<feature type="compositionally biased region" description="Polar residues" evidence="11">
    <location>
        <begin position="3187"/>
        <end position="3199"/>
    </location>
</feature>
<dbReference type="InterPro" id="IPR020841">
    <property type="entry name" value="PKS_Beta-ketoAc_synthase_dom"/>
</dbReference>
<comment type="subcellular location">
    <subcellularLocation>
        <location evidence="2">Cytoplasm</location>
    </subcellularLocation>
</comment>
<dbReference type="GO" id="GO:0031177">
    <property type="term" value="F:phosphopantetheine binding"/>
    <property type="evidence" value="ECO:0007669"/>
    <property type="project" value="InterPro"/>
</dbReference>
<evidence type="ECO:0000256" key="7">
    <source>
        <dbReference type="ARBA" id="ARBA00022679"/>
    </source>
</evidence>
<dbReference type="CDD" id="cd02440">
    <property type="entry name" value="AdoMet_MTases"/>
    <property type="match status" value="1"/>
</dbReference>
<dbReference type="Pfam" id="PF08659">
    <property type="entry name" value="KR"/>
    <property type="match status" value="2"/>
</dbReference>
<keyword evidence="16" id="KW-1185">Reference proteome</keyword>
<dbReference type="Proteomes" id="UP000315636">
    <property type="component" value="Unassembled WGS sequence"/>
</dbReference>
<sequence>MSSPFKQIKKIVGKPKRPETEQVAVVGMACRFSDANDVHTFWDNLRNGVNSIREIPSSRWDHNQYYSPDRDEPNKSMGKWSGVIEGIDLFDHRMFDLSPREANNMDPQQRLLMEETLHCVEDSGLPLSELQKKRTAVFIGATSIDYLLEAVHPEVRIENYVGSGAYAFSLANRISHYFGLNGKSFALDAACASSLVAMHEAKRALLNGECDYALVGGVNLNFYPWKFVVWSKNRMFSPDGQCKTFDKDANGFVSGDGVGVVLLQRKQDALATRSKIYGLIRGSAVNHGGKALSMTVPRVEAQKDVLLAAYQDAGISPETVNYVETHGTGTSLGDPIEVEALTQAFQQYTNQKQYCMIGSVKTNVGHCEAAAGMAGLFKVLLMLQHREIPPSLNINMLNPMIPFADTPFEVARERMPWQTVRKGIPLRAGVSAFGLGGVNSHLIMEAFTPEEKTVAVNSPEEKQLFMLSAKTEKSLRGVIGEWKKALHHLSLDQVHLADLCKTAANTRANYPYRYGGFIRNTAELRQLLEEAPDQFAKADQPFMDAWLGEREWRGFEEIRTLYQTVPPFREKLDEIWESLKQERRLKKLYKGFFRGSWQDRIRPAASLIVTVCLSNVLFQLGYQPSVLYGEKQGFWAVLVLSGVIHLKDALQCLIHPRKREKLLLRRPTRAFYDPVHGAEVRPYVFSEAYLDALGKGLDMTRERVWTYITKARLMLDSQFTFKKYLEEWDMALASRNLTVRGLLFDETIWSVKSAASERLLLLVMILVSLRRLNQKWDFTEKEHLQEQRIDEWVNLLLDGLLEREQAVQLMLDTSPERAEIVKAMNAKQSTLGMTRSYPLLRKMNQMLPHSSVWIQRASECTLQEPKQGKVLLLGKDDDSTAKEVFEQALLTLWKAGTAIQWHRLYPVGSYHKPVLPGYVFDRRRFWLRRDQPEPLPPSSDCPMTVTRKKVTIHEAIIRDHEIQGNNVVPGAYMIELGLMAIKEAVGQPVAKLSNIVMHKPGWVEDEIELDIEVNVQTNRFTLLTHQTSLCQGTYEKETRSPDYPGLSSFRSAAQSLNVRDFYDRVLKRAGYRYGKSLERIRAIYETEETVVVQVDQPDGQRGLNAYVLDGVFQSVLAAMHLQGLMEGEDGFYVPCFLGGMHRSGELTETSTVVIHKREMRRTGGNLTLRFSVYNEDGLGVMQFHDLVFAKMKKPSFAPNVPGGMELRTPSWTEAPIPSGKMGRTAGIAVVFTTQPAKAQALRPFYERHEQVVLVRPGEMFAYTPDEPRINGVEEADYVALFERLAQGTAGQSVSFYYLWLAEQLPSPQRVDRSLSAYDEPFQAWFTFLKVLMKENYRFDRVQAVIPTVEGQMVTPEDQGHGLVHSMVAGMVQSAKQESSRLDLRVIDFEREPMAMVDKLIAESQAAGNEALVAYRGETRWIQQWIAASLPETYRLLPWREDGVILVVGGLGGVGRAIVDRLLEEQPGRFILVGRSALDADQQEALLQWQKAGKHVTYLQADIAQPSEVEKLVARVKREHAAIHGVIHLGGIVDDQFLLHKDWASFQRTLAPKVEGTWNLHRFTQTEPLDFFVSFSSVVSVYGNAGQTDYAAANGFLDHFAQYRRKSGSPGWSLSINWPLWTGTGMGESEQVMENFTSRHLYPITQREGADLFCCMLASKPGVAQIMVCKEKEARETTMSQPMDDERTKEHQETGLQALEAYVVELVASKLGLDTEEWDEEESFFTLGLDSVILQEVMATLNTQVDNLPPTLLFDYPTVKKLRQYFQERMEKGQLDLTHFAGETDAYDEGLLDEGVERKEPVNTREIPVKVKPSESGNRGYDIAIIGMNGQFPQAPDLDTYWRNLISGRDCVEEIPSHRWDANRYYHPNPRNKGTTYGKWGGFLDGVDQFDPLFFNISPKEAEQMDPQQRLLLESVWKTMEDAGYGHPKRYTHQVIGHFAGVMWNEYSMIATEEGFAKNRYVGPGSLYWAIANRISYLLDFKGPSMAVDTACSSSLVAVHLACQAILNGDCDMAVAGGINLSLHPAKYLYLSQMGLLSTDGRCRSFGADATGYVPAEGIGTILLKPMKQAVQDGDHIYGIIRGSAVNHGGKAAGFTIPQANAHTELVLKAWQRAGVTADDLSYLECQGTGTELGDPIEINGLTQAFRRYTEARQSCPIGSVKSNIGHPEAAGGMASLMKVLLAMKHQRIPKSLHSEKKNPHIDFSRTPFYVVNDPLEWNPPEGRPRIAGVSSFGAGGANAHLIVEEYSAPVQKQDPVDGERELILLSAKNRDRLAEYVDKLAAFLQSTAEIPRLADVAYTLQTGRQHLEERIAIVAGSMGELIEKLERIGQNESDIAEVYVGNVKTKRSPKLSGAEQNRLLQERQWATVASHWVTGTNLDWWSFYQGQPRKSVSLPTYPFARKRYWIEPAAEEAEPLSSDTEPPLVPTEPPAKEKELVESTMMQQSKEPNRSLLEPLQDWLIRETSDLLKVPVEEMDIHDDLGEYGFDSMAFTDFVQRINNRYQVDLTPAVFFEYPTIYSFAEYFCRQHEDALRRVDGQTQPNVAEETSHPGKAENSPDDSKQTRVEKVEQEESLRWTGGDEAIAIIGVHGRFPQADGVDTFWENLMNTKDCISEIPEERRHWQSFREESGKANMKWGGFIDGVDRFDSSFFGISPREADLMDPQQRMFIETVWQTIEDAGYRPSDLWGSKTGVFVGVSTSDYYDLLKEHGVEIEAHTSTGTLHSILANRISYLFNFHGPSEPIDTACSASLVAINRAVHALQRGDCEWAIAGGVNLLLSPSLYISFNKAGMLSPDGRCRTFDERANGYVRGEGSGSILLKPLRRALKDRDHIYGVIRGSSVNHGGRAHSLTAPNPNAQADLLVRAYHQANLSPDRIGYIETHGTGTSLGDPIEINSLKKAFHQLYEEAGIPDTGKKHCLLGAVKTQIGHLEAAAGIAGVIKVLLALKHKQIPGNAHFRKLNPYINLEGSPFAIAEGLTEWEAVTDSEGNVLPRVAGISSFGFGGVNAHVVIEEAPPAPNPSHTNEGPHIILLSAKTADRLQAMAEQLSAYVEKTIRNQSASVTLERLAYTLQVGRESMEERLAFTVSSLEELQEKLTRFCAGETNIDGMVRGCIQDDQPHGGLLIDGEEGQAYIQMLIQNKRFTKLSQLWVSGVEVDWKRLYATVPMRLSLPTYPFSRKRHWFSSRQPTKTLRASQSEGKVSVEPKPIPQVHLDDSPVPLQAEPVPKVDNKLKLALPEEMGAIPSRGVDKRPSKWTVHSHRPDGSANRREVILQQLKTLLAGTLLVSEQEIHERKTFTELGLDSILAVEFVKKINQAFGTDLETVRVYDYVTLHALAEHLDNRVDGDITFPDSPEGNEKREASRKETVVNGNRKSEIKAKLRSLLADTLYIEEQQVEEQKTFTDLGLDSILATEFVKGINRTFHMKLKAVRLYDHPTLQSLTEYILSQGDSDEPVPAGSPVEREAPKEQEQDDKAPSDPPVAVEPPSAKPAGMDVAIVGMAGKFPGADDIGQFWSNLKQGISSITEVPKERWDAQRFYDPDSSQTDKTHVKVGGFLNGIEQFDPLFFNISPSEAEYMDPQQRLFLEQAWHALEHAGYSAELLDQIKCGVCVGVMNGDYQEILQREPKRAAQAQAMTGNAHSILASRIAYLLNLKGPALQLDTACSSSLVAVHLACQSLIQGETDMMLAGGVTLYLTETPYIQMSNAGMLSPEGKCKTFDQRADGFVPGEGVGVVVLKRLQDAIRDHDTIYGVIKGSGLNQDGKTNGMTAPSAESQKALEVEVYEQYGIHPERISYVEAHGTGTKLGDPIEVQALTDAFRAFTDQSQFCAIGSVKTNIGHTSAAAGVASLIKVLLSLKHRQLPPSLHFSEENEHIRFQETPFYVNRALSDWTSDSPRCAAISSFGFSGTNAHLVVEEYQPSISPQGGKKREQHLIPLSARNPEQLQDVAQSLLEHLEQHPDLSLEDLAYTLQLGRTAFEERCIIAATGLDDVVTALTAYCQGHPSPDGVSFTCSHAPYAKKRETEAEPDPDAIQHALQTGEWEQLAEWWVSGAHLDWSLLYTDHRHRPHRVALPGYPFAKEHYWAEPQKGQGDDMDVETLHPLLDRMDPALSMAEGGIAFRTTVDSRDWMVRDHQVLGSPLFPGTGYLEMALEAGRLVTGGNPCHLKRLTWLQPLEIKDGEKAIWLVAKQTENGCSIQIFSRDASSGERILHARGELIPRSGENVNEGIVPIADVQARCTHRMESARLYQKHVERGVTYLGSFRGVQEVRWNGNEALGRIALPEKASDSSYIMHPGWLDSAFQCVSVLLEKDDASQTPVPFSVGKGNVWKPLSKQGYAYVKREEGERDRFHVTLLDEQGTVCAEWSDLTLRNLDLPLDSMLYLPHWVSSPLITCSHPSESSRTVCMIHPSDGVGDMGQALAEAYAQQGKNVVHVHLDDSEKMSRIPQVDEICFLGSMEGTSTQMETDESALAALDDEQHRGVLALFRLVKSLHERGMGHQPIQFTLVTADAYGVAADGDIQPHSASLQGFARVLAQEYYHWSVRCIDICSAERSEASLSALAERILQEPFSKKPKEITIRNGQRMERVLKPVTLPSVPQDGSPFKPKGVYLIIGGASGIGWEFSKHLARTVSAKLVLVGRSALDEVRKSQLAEIEALGGKALYLQADVCDLESMRAVNQQAKDRFGGIDGAVHSAIVLKDKTIANMGEETLTEVLAPKVRGIAVLHRVLREEKPDFLMIFSSAESFLCQAGQSNYAAASTFIDAYAQRIERQEEIPVKIINWGYWGSVGVVSSDRYNEQLGKMGIHSIEPNEGMDALERILAQGRNVSQVAVLKGEPEALRAKFNLLPEGRPPSNGTPAPVVPAQTLPPFSYDHGESLTRYQEAFRQMDQWAQRLLLQTFQRMGTFLHSGEIVERQELQRRLGITDKYHRLLDVLLDVLVQAGFLKRNTGLDTQVIMTTPLIDCAELQRELTTLTEQKERLIAEYPHIAPHLNLLSVCLHHYPDVLRGRKNEMEVLFPKGSMALVEGVYHGYPIADYFNALVAHLVKHYIEKRLERDPEAQIRILELGAGTGGTSRFVLEAIRDVSKHVRYVYTDVSSGFTQHGERVYGADYPFVQFQVLDCERPAKEQGYAPGSFDLVLSANVLHATREIGRTLQYVKELLKPNGWMLVNEATQSLSFANLTFGLTDGWWRFADETKRLPDSPLLSASLWRKALKEGGFQDVQVWGLPDLEPDRSPHCIIVGMSDGQTDVVHTAGTSATGMDEAVLATDGEQENCTVAEEALFEWTVDYIKDVFAQVLKIPKNRLTLTDTFERVGVDSLVGMQIIKRLEEDFGSLPSTLLFEYMTVQMLAQYFVTEHRPQVLALSGFHQVVETESEPVASVELNPPEPQEASVNQEPSVSTEDIAIIGLDGCYPGAEDLDAFWDNLKQGKHSIREIPLDRWDWKAHQGQHNSKWGGFIEGADQFDPLFFHITPEDAENMDPQARLFLKTAWSAFEDAGYTEEQFQEINHEVGVFVGVMNSDYELLSGEAYGKGQVTGAHSSPWSIANRVSYRFNFFGPSLAVDTACSSSLTALHLACESLKRGECQLAIAGGVNLILHPMHYQRLSDMNMITDSPECKSFGDGADGFVAGEGVGAVVLKPLNRAIADRDPIHAVIKGSAINAGGKTSGYTVPNPNAQAQVIGNVLERTGIDPRTISYIEAHGTGTSLGDPIEVAGLSHAFASSNVAPTTCALGSVKTNIGHLESAAGIAGLTKVILQMKHQQLVPSLHAETLNPKIDFANTPFSVQQHLATWERPVIRENGQDVHAPRRAGISSFGAGGANAHVLLEEYLPPAVPESLHLDTSPQLVVLSARNEERLRAYAMKMLKYLRKQQMEPDPAFTLSRFAYTLQVGREAMAERLALVASSEKELIDQLNGYLNDDGESFSFWAGNIRKANRDWESWFGGADGAKLLERIVMSRNLQKIAQLWVAGAPIDWQALYSAGQRPQRISLPTYPFAGTRYWVKLNDCVSDDEEQVASESSPELEKSPLQSTLIRMVGEILKVDGDELDPDQQWQMDHSDTMKLIVRLSKTFGKGLDPLTIMELRSISQLAEYLEKMGVADLASTPPDASVKAEHQANHGEEQVISQLVHIVAQMLKTSEEEIDIDTDISEYGLNSINIMYLHHKLTERYGDGIEPLMIANSRTIRELASLLADQGVMEKEAK</sequence>
<dbReference type="Gene3D" id="3.40.50.720">
    <property type="entry name" value="NAD(P)-binding Rossmann-like Domain"/>
    <property type="match status" value="2"/>
</dbReference>
<dbReference type="InterPro" id="IPR049900">
    <property type="entry name" value="PKS_mFAS_DH"/>
</dbReference>
<dbReference type="InterPro" id="IPR049551">
    <property type="entry name" value="PKS_DH_C"/>
</dbReference>
<dbReference type="Pfam" id="PF21089">
    <property type="entry name" value="PKS_DH_N"/>
    <property type="match status" value="2"/>
</dbReference>
<dbReference type="PROSITE" id="PS50075">
    <property type="entry name" value="CARRIER"/>
    <property type="match status" value="6"/>
</dbReference>